<dbReference type="PATRIC" id="fig|1219045.3.peg.2834"/>
<evidence type="ECO:0000259" key="5">
    <source>
        <dbReference type="PROSITE" id="PS51898"/>
    </source>
</evidence>
<dbReference type="Pfam" id="PF22022">
    <property type="entry name" value="Phage_int_M"/>
    <property type="match status" value="1"/>
</dbReference>
<keyword evidence="7" id="KW-1185">Reference proteome</keyword>
<sequence>MANGKITKRTVDSLVSQGYIGFVWDLDTKGFGAKFTKSGAISYVLQYRMGGREAATRRYTIGRHGSPWTPTTARTEAERLLILVAQGRDPVEADKLRRREAVDLAFSNYADLFGNSVRGEGWTKMVKRSLRLHVKPILKNKPLPQITRSDIAAVLDAMPVSQIAKRRDVFAVIRRMFRWAVSRGDLERSPTEGMETPPPVTPRERWLADDELKRIWKHAPIADPCFGPIVRLLIVTGQRREEVSKIAWEELDRAEKLWTLPGTRAKNGKANTIPLNDLAIRVLDDVAGGAQWPGHGRLFLTSRGGSFTGYHKGKLKVDRAITAERGSALPPWRLHDLRRTLATNFQRLGVRFEVTEAVLNHVGLARSGVAGIYQRHDWRDEKRAALEAWNDHLSQIIAVDSDIASEDYLRLIA</sequence>
<feature type="domain" description="Tyr recombinase" evidence="5">
    <location>
        <begin position="202"/>
        <end position="387"/>
    </location>
</feature>
<dbReference type="InterPro" id="IPR038488">
    <property type="entry name" value="Integrase_DNA-bd_sf"/>
</dbReference>
<dbReference type="InterPro" id="IPR010998">
    <property type="entry name" value="Integrase_recombinase_N"/>
</dbReference>
<reference evidence="6" key="1">
    <citation type="submission" date="2014-08" db="EMBL/GenBank/DDBJ databases">
        <title>Draft genome sequences of Sphingobium herbicidovorans.</title>
        <authorList>
            <person name="Gan H.M."/>
            <person name="Gan H.Y."/>
            <person name="Savka M.A."/>
        </authorList>
    </citation>
    <scope>NUCLEOTIDE SEQUENCE [LARGE SCALE GENOMIC DNA]</scope>
    <source>
        <strain evidence="6">NBRC 16415</strain>
    </source>
</reference>
<dbReference type="PANTHER" id="PTHR30629">
    <property type="entry name" value="PROPHAGE INTEGRASE"/>
    <property type="match status" value="1"/>
</dbReference>
<evidence type="ECO:0000256" key="1">
    <source>
        <dbReference type="ARBA" id="ARBA00008857"/>
    </source>
</evidence>
<dbReference type="Proteomes" id="UP000024284">
    <property type="component" value="Unassembled WGS sequence"/>
</dbReference>
<evidence type="ECO:0000256" key="4">
    <source>
        <dbReference type="ARBA" id="ARBA00023172"/>
    </source>
</evidence>
<keyword evidence="4" id="KW-0233">DNA recombination</keyword>
<dbReference type="GO" id="GO:0003677">
    <property type="term" value="F:DNA binding"/>
    <property type="evidence" value="ECO:0007669"/>
    <property type="project" value="UniProtKB-KW"/>
</dbReference>
<evidence type="ECO:0000256" key="2">
    <source>
        <dbReference type="ARBA" id="ARBA00022908"/>
    </source>
</evidence>
<gene>
    <name evidence="6" type="ORF">BV98_002795</name>
</gene>
<dbReference type="SUPFAM" id="SSF56349">
    <property type="entry name" value="DNA breaking-rejoining enzymes"/>
    <property type="match status" value="1"/>
</dbReference>
<dbReference type="InterPro" id="IPR050808">
    <property type="entry name" value="Phage_Integrase"/>
</dbReference>
<dbReference type="Gene3D" id="1.10.443.10">
    <property type="entry name" value="Intergrase catalytic core"/>
    <property type="match status" value="1"/>
</dbReference>
<dbReference type="OrthoDB" id="7615137at2"/>
<dbReference type="InterPro" id="IPR053876">
    <property type="entry name" value="Phage_int_M"/>
</dbReference>
<dbReference type="STRING" id="76947.GCA_002080435_02686"/>
<dbReference type="CDD" id="cd00801">
    <property type="entry name" value="INT_P4_C"/>
    <property type="match status" value="1"/>
</dbReference>
<evidence type="ECO:0000313" key="6">
    <source>
        <dbReference type="EMBL" id="KFG89411.1"/>
    </source>
</evidence>
<dbReference type="Pfam" id="PF00589">
    <property type="entry name" value="Phage_integrase"/>
    <property type="match status" value="1"/>
</dbReference>
<dbReference type="Gene3D" id="3.30.160.390">
    <property type="entry name" value="Integrase, DNA-binding domain"/>
    <property type="match status" value="1"/>
</dbReference>
<dbReference type="InterPro" id="IPR025166">
    <property type="entry name" value="Integrase_DNA_bind_dom"/>
</dbReference>
<dbReference type="InterPro" id="IPR002104">
    <property type="entry name" value="Integrase_catalytic"/>
</dbReference>
<name>A0A086P7P3_SPHHM</name>
<keyword evidence="2" id="KW-0229">DNA integration</keyword>
<dbReference type="Pfam" id="PF13356">
    <property type="entry name" value="Arm-DNA-bind_3"/>
    <property type="match status" value="1"/>
</dbReference>
<dbReference type="PROSITE" id="PS51898">
    <property type="entry name" value="TYR_RECOMBINASE"/>
    <property type="match status" value="1"/>
</dbReference>
<comment type="similarity">
    <text evidence="1">Belongs to the 'phage' integrase family.</text>
</comment>
<proteinExistence type="inferred from homology"/>
<comment type="caution">
    <text evidence="6">The sequence shown here is derived from an EMBL/GenBank/DDBJ whole genome shotgun (WGS) entry which is preliminary data.</text>
</comment>
<dbReference type="AlphaFoldDB" id="A0A086P7P3"/>
<dbReference type="GO" id="GO:0015074">
    <property type="term" value="P:DNA integration"/>
    <property type="evidence" value="ECO:0007669"/>
    <property type="project" value="UniProtKB-KW"/>
</dbReference>
<dbReference type="PANTHER" id="PTHR30629:SF2">
    <property type="entry name" value="PROPHAGE INTEGRASE INTS-RELATED"/>
    <property type="match status" value="1"/>
</dbReference>
<keyword evidence="3" id="KW-0238">DNA-binding</keyword>
<dbReference type="Gene3D" id="1.10.150.130">
    <property type="match status" value="1"/>
</dbReference>
<evidence type="ECO:0000313" key="7">
    <source>
        <dbReference type="Proteomes" id="UP000024284"/>
    </source>
</evidence>
<dbReference type="GO" id="GO:0006310">
    <property type="term" value="P:DNA recombination"/>
    <property type="evidence" value="ECO:0007669"/>
    <property type="project" value="UniProtKB-KW"/>
</dbReference>
<protein>
    <submittedName>
        <fullName evidence="6">Phage integrase</fullName>
    </submittedName>
</protein>
<dbReference type="InterPro" id="IPR013762">
    <property type="entry name" value="Integrase-like_cat_sf"/>
</dbReference>
<dbReference type="InterPro" id="IPR011010">
    <property type="entry name" value="DNA_brk_join_enz"/>
</dbReference>
<dbReference type="EMBL" id="JFZA02000029">
    <property type="protein sequence ID" value="KFG89411.1"/>
    <property type="molecule type" value="Genomic_DNA"/>
</dbReference>
<evidence type="ECO:0000256" key="3">
    <source>
        <dbReference type="ARBA" id="ARBA00023125"/>
    </source>
</evidence>
<accession>A0A086P7P3</accession>
<dbReference type="eggNOG" id="COG0582">
    <property type="taxonomic scope" value="Bacteria"/>
</dbReference>
<organism evidence="6 7">
    <name type="scientific">Sphingobium herbicidovorans (strain ATCC 700291 / DSM 11019 / CCUG 56400 / KCTC 2939 / LMG 18315 / NBRC 16415 / MH)</name>
    <name type="common">Sphingomonas herbicidovorans</name>
    <dbReference type="NCBI Taxonomy" id="1219045"/>
    <lineage>
        <taxon>Bacteria</taxon>
        <taxon>Pseudomonadati</taxon>
        <taxon>Pseudomonadota</taxon>
        <taxon>Alphaproteobacteria</taxon>
        <taxon>Sphingomonadales</taxon>
        <taxon>Sphingomonadaceae</taxon>
        <taxon>Sphingobium</taxon>
    </lineage>
</organism>